<feature type="domain" description="Glycosyl transferase family 1" evidence="2">
    <location>
        <begin position="176"/>
        <end position="286"/>
    </location>
</feature>
<dbReference type="RefSeq" id="WP_056010462.1">
    <property type="nucleotide sequence ID" value="NZ_LLYZ01000001.1"/>
</dbReference>
<dbReference type="PANTHER" id="PTHR46401">
    <property type="entry name" value="GLYCOSYLTRANSFERASE WBBK-RELATED"/>
    <property type="match status" value="1"/>
</dbReference>
<comment type="caution">
    <text evidence="3">The sequence shown here is derived from an EMBL/GenBank/DDBJ whole genome shotgun (WGS) entry which is preliminary data.</text>
</comment>
<dbReference type="InterPro" id="IPR001296">
    <property type="entry name" value="Glyco_trans_1"/>
</dbReference>
<evidence type="ECO:0000313" key="3">
    <source>
        <dbReference type="EMBL" id="KQK27504.1"/>
    </source>
</evidence>
<dbReference type="Pfam" id="PF00534">
    <property type="entry name" value="Glycos_transf_1"/>
    <property type="match status" value="1"/>
</dbReference>
<gene>
    <name evidence="3" type="ORF">AR438_00175</name>
</gene>
<dbReference type="OrthoDB" id="9801609at2"/>
<dbReference type="EMBL" id="LLYZ01000001">
    <property type="protein sequence ID" value="KQK27504.1"/>
    <property type="molecule type" value="Genomic_DNA"/>
</dbReference>
<protein>
    <recommendedName>
        <fullName evidence="2">Glycosyl transferase family 1 domain-containing protein</fullName>
    </recommendedName>
</protein>
<dbReference type="AlphaFoldDB" id="A0A0Q3HXG4"/>
<reference evidence="3 4" key="1">
    <citation type="submission" date="2015-10" db="EMBL/GenBank/DDBJ databases">
        <title>Chryseobacterium aquaticum genome.</title>
        <authorList>
            <person name="Newman J.D."/>
            <person name="Ferguson M.B."/>
            <person name="Miller J.R."/>
        </authorList>
    </citation>
    <scope>NUCLEOTIDE SEQUENCE [LARGE SCALE GENOMIC DNA]</scope>
    <source>
        <strain evidence="3 4">KCTC 12483</strain>
    </source>
</reference>
<organism evidence="3 4">
    <name type="scientific">Chryseobacterium aquaticum</name>
    <dbReference type="NCBI Taxonomy" id="452084"/>
    <lineage>
        <taxon>Bacteria</taxon>
        <taxon>Pseudomonadati</taxon>
        <taxon>Bacteroidota</taxon>
        <taxon>Flavobacteriia</taxon>
        <taxon>Flavobacteriales</taxon>
        <taxon>Weeksellaceae</taxon>
        <taxon>Chryseobacterium group</taxon>
        <taxon>Chryseobacterium</taxon>
    </lineage>
</organism>
<dbReference type="GO" id="GO:0016757">
    <property type="term" value="F:glycosyltransferase activity"/>
    <property type="evidence" value="ECO:0007669"/>
    <property type="project" value="InterPro"/>
</dbReference>
<dbReference type="Gene3D" id="3.40.50.2000">
    <property type="entry name" value="Glycogen Phosphorylase B"/>
    <property type="match status" value="1"/>
</dbReference>
<dbReference type="PANTHER" id="PTHR46401:SF2">
    <property type="entry name" value="GLYCOSYLTRANSFERASE WBBK-RELATED"/>
    <property type="match status" value="1"/>
</dbReference>
<keyword evidence="1" id="KW-0808">Transferase</keyword>
<name>A0A0Q3HXG4_9FLAO</name>
<evidence type="ECO:0000313" key="4">
    <source>
        <dbReference type="Proteomes" id="UP000051682"/>
    </source>
</evidence>
<dbReference type="SUPFAM" id="SSF53756">
    <property type="entry name" value="UDP-Glycosyltransferase/glycogen phosphorylase"/>
    <property type="match status" value="1"/>
</dbReference>
<sequence>MILLDAIYINNSGGKILLDYLIQELEKSEKKVFYLLDNRVEGKISYLNGSKNEVLLIQASLLNRYKFYLKNKNRFKSVLCFGNLPPNIRLNAVVYTYFHQQLYIHLPKDASLMLKVSFFLKRQFFKYFFSNTDYWFLQTDYIKTNFAKKFNADPEKVIVFPFYPKLIENSNVKRIKHSYVYVSNAPPHKNHLRLINAFCSFYDKYHIGRLTLTIDYEFTDLLEIIKEKMSLNYPIYNIGFVKRDKLSKIYRQSEYLIYPSTAESFGLGIIEAIENGCKVIGADLPYTYAVCKPSLTFDPLNEQSIFEALSLSLSENISPSYAEVSNKIEELISILK</sequence>
<proteinExistence type="predicted"/>
<keyword evidence="4" id="KW-1185">Reference proteome</keyword>
<evidence type="ECO:0000259" key="2">
    <source>
        <dbReference type="Pfam" id="PF00534"/>
    </source>
</evidence>
<accession>A0A0Q3HXG4</accession>
<evidence type="ECO:0000256" key="1">
    <source>
        <dbReference type="ARBA" id="ARBA00022679"/>
    </source>
</evidence>
<dbReference type="STRING" id="452084.AR438_00175"/>
<dbReference type="Proteomes" id="UP000051682">
    <property type="component" value="Unassembled WGS sequence"/>
</dbReference>